<gene>
    <name evidence="1" type="ORF">SCF082_LOCUS31813</name>
</gene>
<dbReference type="EMBL" id="CAXAMM010027224">
    <property type="protein sequence ID" value="CAK9060396.1"/>
    <property type="molecule type" value="Genomic_DNA"/>
</dbReference>
<keyword evidence="2" id="KW-1185">Reference proteome</keyword>
<proteinExistence type="predicted"/>
<sequence>AEWGSAPLELWGRAVEPKAKVTPEPAELEDLNGVLYTVEAQVNGASLRLAVDT</sequence>
<evidence type="ECO:0000313" key="1">
    <source>
        <dbReference type="EMBL" id="CAK9060396.1"/>
    </source>
</evidence>
<reference evidence="1 2" key="1">
    <citation type="submission" date="2024-02" db="EMBL/GenBank/DDBJ databases">
        <authorList>
            <person name="Chen Y."/>
            <person name="Shah S."/>
            <person name="Dougan E. K."/>
            <person name="Thang M."/>
            <person name="Chan C."/>
        </authorList>
    </citation>
    <scope>NUCLEOTIDE SEQUENCE [LARGE SCALE GENOMIC DNA]</scope>
</reference>
<feature type="non-terminal residue" evidence="1">
    <location>
        <position position="1"/>
    </location>
</feature>
<evidence type="ECO:0000313" key="2">
    <source>
        <dbReference type="Proteomes" id="UP001642464"/>
    </source>
</evidence>
<accession>A0ABP0N9Y6</accession>
<dbReference type="Proteomes" id="UP001642464">
    <property type="component" value="Unassembled WGS sequence"/>
</dbReference>
<name>A0ABP0N9Y6_9DINO</name>
<comment type="caution">
    <text evidence="1">The sequence shown here is derived from an EMBL/GenBank/DDBJ whole genome shotgun (WGS) entry which is preliminary data.</text>
</comment>
<protein>
    <submittedName>
        <fullName evidence="1">Uncharacterized protein</fullName>
    </submittedName>
</protein>
<feature type="non-terminal residue" evidence="1">
    <location>
        <position position="53"/>
    </location>
</feature>
<organism evidence="1 2">
    <name type="scientific">Durusdinium trenchii</name>
    <dbReference type="NCBI Taxonomy" id="1381693"/>
    <lineage>
        <taxon>Eukaryota</taxon>
        <taxon>Sar</taxon>
        <taxon>Alveolata</taxon>
        <taxon>Dinophyceae</taxon>
        <taxon>Suessiales</taxon>
        <taxon>Symbiodiniaceae</taxon>
        <taxon>Durusdinium</taxon>
    </lineage>
</organism>